<feature type="domain" description="TfuA-like core" evidence="1">
    <location>
        <begin position="48"/>
        <end position="166"/>
    </location>
</feature>
<organism evidence="2 3">
    <name type="scientific">Streptomyces inusitatus</name>
    <dbReference type="NCBI Taxonomy" id="68221"/>
    <lineage>
        <taxon>Bacteria</taxon>
        <taxon>Bacillati</taxon>
        <taxon>Actinomycetota</taxon>
        <taxon>Actinomycetes</taxon>
        <taxon>Kitasatosporales</taxon>
        <taxon>Streptomycetaceae</taxon>
        <taxon>Streptomyces</taxon>
    </lineage>
</organism>
<reference evidence="2" key="1">
    <citation type="journal article" date="2014" name="Int. J. Syst. Evol. Microbiol.">
        <title>Complete genome sequence of Corynebacterium casei LMG S-19264T (=DSM 44701T), isolated from a smear-ripened cheese.</title>
        <authorList>
            <consortium name="US DOE Joint Genome Institute (JGI-PGF)"/>
            <person name="Walter F."/>
            <person name="Albersmeier A."/>
            <person name="Kalinowski J."/>
            <person name="Ruckert C."/>
        </authorList>
    </citation>
    <scope>NUCLEOTIDE SEQUENCE</scope>
    <source>
        <strain evidence="2">JCM 4988</strain>
    </source>
</reference>
<proteinExistence type="predicted"/>
<accession>A0A918UJU8</accession>
<gene>
    <name evidence="2" type="ORF">GCM10010387_04000</name>
</gene>
<dbReference type="Pfam" id="PF07812">
    <property type="entry name" value="TfuA"/>
    <property type="match status" value="1"/>
</dbReference>
<reference evidence="2" key="2">
    <citation type="submission" date="2020-09" db="EMBL/GenBank/DDBJ databases">
        <authorList>
            <person name="Sun Q."/>
            <person name="Ohkuma M."/>
        </authorList>
    </citation>
    <scope>NUCLEOTIDE SEQUENCE</scope>
    <source>
        <strain evidence="2">JCM 4988</strain>
    </source>
</reference>
<sequence length="391" mass="42897">MIHVFTGPTLAREDPVLDDHRVAVRPPARHGDFFRTRIADTDTAVIIDGAYHHAPALRHKEIIAAMARGVRVIGASSIGALRAAELASCGMVGVGSVFMAYAAGAIDGDDEVAVAQSAGSDHRSCTWPLVNLRHCAQLAVEAEVIDSTTSAMMLEKLRSVYYAHRSMTAVELVGRVSGAHRFTDWLRARREEDPHFGDLKRTDALLALKAALLLDGVHSAPVKGLVWRTPNYRRWANASVTSVVDGVRMPIRDRVVYQQVFDPEFKGVWWRHLNAVGIGTLPYTLASAVIRPAVDLTDEATARRLLAHETPADRAAIRQYLALNEQRAHAERFFPEAIRKSVARQVLAAAWALSPDDLDVEAWARGFHGEQGAIEAVKPFVLGFLDEQEAS</sequence>
<evidence type="ECO:0000313" key="2">
    <source>
        <dbReference type="EMBL" id="GGZ14939.1"/>
    </source>
</evidence>
<name>A0A918UJU8_9ACTN</name>
<evidence type="ECO:0000259" key="1">
    <source>
        <dbReference type="Pfam" id="PF07812"/>
    </source>
</evidence>
<protein>
    <recommendedName>
        <fullName evidence="1">TfuA-like core domain-containing protein</fullName>
    </recommendedName>
</protein>
<evidence type="ECO:0000313" key="3">
    <source>
        <dbReference type="Proteomes" id="UP000630936"/>
    </source>
</evidence>
<keyword evidence="3" id="KW-1185">Reference proteome</keyword>
<comment type="caution">
    <text evidence="2">The sequence shown here is derived from an EMBL/GenBank/DDBJ whole genome shotgun (WGS) entry which is preliminary data.</text>
</comment>
<dbReference type="Proteomes" id="UP000630936">
    <property type="component" value="Unassembled WGS sequence"/>
</dbReference>
<dbReference type="InterPro" id="IPR012924">
    <property type="entry name" value="TfuA_core"/>
</dbReference>
<dbReference type="RefSeq" id="WP_190121052.1">
    <property type="nucleotide sequence ID" value="NZ_BMWG01000001.1"/>
</dbReference>
<dbReference type="AlphaFoldDB" id="A0A918UJU8"/>
<dbReference type="EMBL" id="BMWG01000001">
    <property type="protein sequence ID" value="GGZ14939.1"/>
    <property type="molecule type" value="Genomic_DNA"/>
</dbReference>